<keyword evidence="1" id="KW-0472">Membrane</keyword>
<dbReference type="InterPro" id="IPR047789">
    <property type="entry name" value="CU044_5270-like"/>
</dbReference>
<keyword evidence="3" id="KW-1185">Reference proteome</keyword>
<evidence type="ECO:0000313" key="3">
    <source>
        <dbReference type="Proteomes" id="UP000646776"/>
    </source>
</evidence>
<evidence type="ECO:0000313" key="2">
    <source>
        <dbReference type="EMBL" id="GGT57248.1"/>
    </source>
</evidence>
<evidence type="ECO:0008006" key="4">
    <source>
        <dbReference type="Google" id="ProtNLM"/>
    </source>
</evidence>
<sequence length="305" mass="33005">MSRLAERDLPPDRHRLLKEHVMAEIRHAEAASRIRRARRRPVLAAAAVATVAALTLVVLPSGGAEGVRRPGAAVTSESDELRGARDDQYTYVDMLVSWSSTEIAEDGKSTTTLRPVHRLEQWEAVDGTRKGLIIEQGGEGKRVTQPDRPPGEEAELLSTDYRRLSSLPTDTDAMYAWLRSTAAVAVKGGDPDPGQVMWLVAGDMFGSGMLPPKQSAALYRAVARIPSVTAVKSSVDAAGRRGVALTHRQTGSPVREEWVFDPASYRFLGTRSVYVEDEGGIKKGTVGSTTAILSRAVVDEPGQRP</sequence>
<dbReference type="RefSeq" id="WP_189712494.1">
    <property type="nucleotide sequence ID" value="NZ_BMSA01000010.1"/>
</dbReference>
<dbReference type="EMBL" id="BMSA01000010">
    <property type="protein sequence ID" value="GGT57248.1"/>
    <property type="molecule type" value="Genomic_DNA"/>
</dbReference>
<keyword evidence="1" id="KW-0812">Transmembrane</keyword>
<accession>A0A918HDY7</accession>
<protein>
    <recommendedName>
        <fullName evidence="4">CU044_5270 family protein</fullName>
    </recommendedName>
</protein>
<name>A0A918HDY7_9ACTN</name>
<reference evidence="2" key="2">
    <citation type="submission" date="2020-09" db="EMBL/GenBank/DDBJ databases">
        <authorList>
            <person name="Sun Q."/>
            <person name="Ohkuma M."/>
        </authorList>
    </citation>
    <scope>NUCLEOTIDE SEQUENCE</scope>
    <source>
        <strain evidence="2">JCM 4125</strain>
    </source>
</reference>
<feature type="transmembrane region" description="Helical" evidence="1">
    <location>
        <begin position="42"/>
        <end position="59"/>
    </location>
</feature>
<dbReference type="NCBIfam" id="NF038083">
    <property type="entry name" value="CU044_5270_fam"/>
    <property type="match status" value="1"/>
</dbReference>
<reference evidence="2" key="1">
    <citation type="journal article" date="2014" name="Int. J. Syst. Evol. Microbiol.">
        <title>Complete genome sequence of Corynebacterium casei LMG S-19264T (=DSM 44701T), isolated from a smear-ripened cheese.</title>
        <authorList>
            <consortium name="US DOE Joint Genome Institute (JGI-PGF)"/>
            <person name="Walter F."/>
            <person name="Albersmeier A."/>
            <person name="Kalinowski J."/>
            <person name="Ruckert C."/>
        </authorList>
    </citation>
    <scope>NUCLEOTIDE SEQUENCE</scope>
    <source>
        <strain evidence="2">JCM 4125</strain>
    </source>
</reference>
<evidence type="ECO:0000256" key="1">
    <source>
        <dbReference type="SAM" id="Phobius"/>
    </source>
</evidence>
<gene>
    <name evidence="2" type="ORF">GCM10010226_38200</name>
</gene>
<keyword evidence="1" id="KW-1133">Transmembrane helix</keyword>
<dbReference type="Proteomes" id="UP000646776">
    <property type="component" value="Unassembled WGS sequence"/>
</dbReference>
<proteinExistence type="predicted"/>
<comment type="caution">
    <text evidence="2">The sequence shown here is derived from an EMBL/GenBank/DDBJ whole genome shotgun (WGS) entry which is preliminary data.</text>
</comment>
<organism evidence="2 3">
    <name type="scientific">Streptomyces phaeofaciens</name>
    <dbReference type="NCBI Taxonomy" id="68254"/>
    <lineage>
        <taxon>Bacteria</taxon>
        <taxon>Bacillati</taxon>
        <taxon>Actinomycetota</taxon>
        <taxon>Actinomycetes</taxon>
        <taxon>Kitasatosporales</taxon>
        <taxon>Streptomycetaceae</taxon>
        <taxon>Streptomyces</taxon>
    </lineage>
</organism>
<dbReference type="AlphaFoldDB" id="A0A918HDY7"/>